<gene>
    <name evidence="3" type="ORF">N47_F15580</name>
</gene>
<evidence type="ECO:0000259" key="2">
    <source>
        <dbReference type="Pfam" id="PF07589"/>
    </source>
</evidence>
<dbReference type="EMBL" id="FR695873">
    <property type="protein sequence ID" value="CBX29863.1"/>
    <property type="molecule type" value="Genomic_DNA"/>
</dbReference>
<organism evidence="3">
    <name type="scientific">uncultured Desulfobacterium sp</name>
    <dbReference type="NCBI Taxonomy" id="201089"/>
    <lineage>
        <taxon>Bacteria</taxon>
        <taxon>Pseudomonadati</taxon>
        <taxon>Thermodesulfobacteriota</taxon>
        <taxon>Desulfobacteria</taxon>
        <taxon>Desulfobacterales</taxon>
        <taxon>Desulfobacteriaceae</taxon>
        <taxon>Desulfobacterium</taxon>
        <taxon>environmental samples</taxon>
    </lineage>
</organism>
<evidence type="ECO:0000256" key="1">
    <source>
        <dbReference type="SAM" id="SignalP"/>
    </source>
</evidence>
<dbReference type="InterPro" id="IPR013424">
    <property type="entry name" value="Ice-binding_C"/>
</dbReference>
<accession>E1YH19</accession>
<sequence>MKKLFKVFSLVAVLSCVLAFNAMATPIKGAISFSGTSAQNNSDLLFATAFTGFNNVVVSTTGGTGDYAAALSGQSITFNPFRFSPSLSPNPIIPLWTFVSGGKTYSFDATGLKINYRDSNTMSLAITGIAHITGLNDTPGDLYFSANSDGGTASFSASGHVPPKSVPEPATLMLLGMGLVGVGTFSRKISKK</sequence>
<feature type="chain" id="PRO_5003154935" description="Ice-binding protein C-terminal domain-containing protein" evidence="1">
    <location>
        <begin position="25"/>
        <end position="192"/>
    </location>
</feature>
<proteinExistence type="predicted"/>
<dbReference type="AlphaFoldDB" id="E1YH19"/>
<dbReference type="Pfam" id="PF07589">
    <property type="entry name" value="PEP-CTERM"/>
    <property type="match status" value="1"/>
</dbReference>
<keyword evidence="1" id="KW-0732">Signal</keyword>
<evidence type="ECO:0000313" key="3">
    <source>
        <dbReference type="EMBL" id="CBX29863.1"/>
    </source>
</evidence>
<reference evidence="3" key="1">
    <citation type="journal article" date="2011" name="Environ. Microbiol.">
        <title>Genomic insights into the metabolic potential of the polycyclic aromatic hydrocarbon degrading sulfate-reducing Deltaproteobacterium N47.</title>
        <authorList>
            <person name="Bergmann F."/>
            <person name="Selesi D."/>
            <person name="Weinmaier T."/>
            <person name="Tischler P."/>
            <person name="Rattei T."/>
            <person name="Meckenstock R.U."/>
        </authorList>
    </citation>
    <scope>NUCLEOTIDE SEQUENCE</scope>
</reference>
<dbReference type="NCBIfam" id="TIGR02595">
    <property type="entry name" value="PEP_CTERM"/>
    <property type="match status" value="1"/>
</dbReference>
<feature type="signal peptide" evidence="1">
    <location>
        <begin position="1"/>
        <end position="24"/>
    </location>
</feature>
<name>E1YH19_9BACT</name>
<protein>
    <recommendedName>
        <fullName evidence="2">Ice-binding protein C-terminal domain-containing protein</fullName>
    </recommendedName>
</protein>
<feature type="domain" description="Ice-binding protein C-terminal" evidence="2">
    <location>
        <begin position="165"/>
        <end position="188"/>
    </location>
</feature>